<feature type="compositionally biased region" description="Basic and acidic residues" evidence="1">
    <location>
        <begin position="19"/>
        <end position="35"/>
    </location>
</feature>
<reference evidence="3" key="1">
    <citation type="submission" date="2016-11" db="UniProtKB">
        <authorList>
            <consortium name="WormBaseParasite"/>
        </authorList>
    </citation>
    <scope>IDENTIFICATION</scope>
</reference>
<evidence type="ECO:0000313" key="3">
    <source>
        <dbReference type="WBParaSite" id="Hba_12017"/>
    </source>
</evidence>
<evidence type="ECO:0000256" key="1">
    <source>
        <dbReference type="SAM" id="MobiDB-lite"/>
    </source>
</evidence>
<name>A0A1I7X342_HETBA</name>
<protein>
    <submittedName>
        <fullName evidence="3">Secreted protein</fullName>
    </submittedName>
</protein>
<proteinExistence type="predicted"/>
<organism evidence="2 3">
    <name type="scientific">Heterorhabditis bacteriophora</name>
    <name type="common">Entomopathogenic nematode worm</name>
    <dbReference type="NCBI Taxonomy" id="37862"/>
    <lineage>
        <taxon>Eukaryota</taxon>
        <taxon>Metazoa</taxon>
        <taxon>Ecdysozoa</taxon>
        <taxon>Nematoda</taxon>
        <taxon>Chromadorea</taxon>
        <taxon>Rhabditida</taxon>
        <taxon>Rhabditina</taxon>
        <taxon>Rhabditomorpha</taxon>
        <taxon>Strongyloidea</taxon>
        <taxon>Heterorhabditidae</taxon>
        <taxon>Heterorhabditis</taxon>
    </lineage>
</organism>
<keyword evidence="2" id="KW-1185">Reference proteome</keyword>
<feature type="region of interest" description="Disordered" evidence="1">
    <location>
        <begin position="9"/>
        <end position="58"/>
    </location>
</feature>
<accession>A0A1I7X342</accession>
<sequence length="93" mass="10236">MLISLLILRIPTDSPQPPRWDEGESRSRQSAEGRESGYGTTPSRQWRSPPGSGGSTTITGLRFLVYNRISDDSSRVPTCLLSQAPNAHSMTYV</sequence>
<dbReference type="Proteomes" id="UP000095283">
    <property type="component" value="Unplaced"/>
</dbReference>
<dbReference type="AlphaFoldDB" id="A0A1I7X342"/>
<dbReference type="WBParaSite" id="Hba_12017">
    <property type="protein sequence ID" value="Hba_12017"/>
    <property type="gene ID" value="Hba_12017"/>
</dbReference>
<evidence type="ECO:0000313" key="2">
    <source>
        <dbReference type="Proteomes" id="UP000095283"/>
    </source>
</evidence>